<feature type="transmembrane region" description="Helical" evidence="1">
    <location>
        <begin position="30"/>
        <end position="52"/>
    </location>
</feature>
<keyword evidence="3" id="KW-1185">Reference proteome</keyword>
<name>A0A2T2PB46_CORCC</name>
<proteinExistence type="predicted"/>
<accession>A0A2T2PB46</accession>
<dbReference type="EMBL" id="KZ678128">
    <property type="protein sequence ID" value="PSN74598.1"/>
    <property type="molecule type" value="Genomic_DNA"/>
</dbReference>
<gene>
    <name evidence="2" type="ORF">BS50DRAFT_19466</name>
</gene>
<keyword evidence="1" id="KW-0812">Transmembrane</keyword>
<sequence length="99" mass="10850">MTLLALTRRRGSVVAAAHACQRSRGHAGRLAWSAGACAIAVSTKFMLVTGLWRLDSNWSHHARAAKLDKGNLRLEIASKLRVPSLETLPRRQQNIGPQL</sequence>
<evidence type="ECO:0000313" key="2">
    <source>
        <dbReference type="EMBL" id="PSN74598.1"/>
    </source>
</evidence>
<organism evidence="2 3">
    <name type="scientific">Corynespora cassiicola Philippines</name>
    <dbReference type="NCBI Taxonomy" id="1448308"/>
    <lineage>
        <taxon>Eukaryota</taxon>
        <taxon>Fungi</taxon>
        <taxon>Dikarya</taxon>
        <taxon>Ascomycota</taxon>
        <taxon>Pezizomycotina</taxon>
        <taxon>Dothideomycetes</taxon>
        <taxon>Pleosporomycetidae</taxon>
        <taxon>Pleosporales</taxon>
        <taxon>Corynesporascaceae</taxon>
        <taxon>Corynespora</taxon>
    </lineage>
</organism>
<dbReference type="AlphaFoldDB" id="A0A2T2PB46"/>
<keyword evidence="1" id="KW-1133">Transmembrane helix</keyword>
<dbReference type="Proteomes" id="UP000240883">
    <property type="component" value="Unassembled WGS sequence"/>
</dbReference>
<evidence type="ECO:0000313" key="3">
    <source>
        <dbReference type="Proteomes" id="UP000240883"/>
    </source>
</evidence>
<protein>
    <submittedName>
        <fullName evidence="2">Uncharacterized protein</fullName>
    </submittedName>
</protein>
<evidence type="ECO:0000256" key="1">
    <source>
        <dbReference type="SAM" id="Phobius"/>
    </source>
</evidence>
<keyword evidence="1" id="KW-0472">Membrane</keyword>
<reference evidence="2 3" key="1">
    <citation type="journal article" date="2018" name="Front. Microbiol.">
        <title>Genome-Wide Analysis of Corynespora cassiicola Leaf Fall Disease Putative Effectors.</title>
        <authorList>
            <person name="Lopez D."/>
            <person name="Ribeiro S."/>
            <person name="Label P."/>
            <person name="Fumanal B."/>
            <person name="Venisse J.S."/>
            <person name="Kohler A."/>
            <person name="de Oliveira R.R."/>
            <person name="Labutti K."/>
            <person name="Lipzen A."/>
            <person name="Lail K."/>
            <person name="Bauer D."/>
            <person name="Ohm R.A."/>
            <person name="Barry K.W."/>
            <person name="Spatafora J."/>
            <person name="Grigoriev I.V."/>
            <person name="Martin F.M."/>
            <person name="Pujade-Renaud V."/>
        </authorList>
    </citation>
    <scope>NUCLEOTIDE SEQUENCE [LARGE SCALE GENOMIC DNA]</scope>
    <source>
        <strain evidence="2 3">Philippines</strain>
    </source>
</reference>